<dbReference type="OrthoDB" id="225882at204457"/>
<organism evidence="2 3">
    <name type="scientific">Sphingomonas carotinifaciens</name>
    <dbReference type="NCBI Taxonomy" id="1166323"/>
    <lineage>
        <taxon>Bacteria</taxon>
        <taxon>Pseudomonadati</taxon>
        <taxon>Pseudomonadota</taxon>
        <taxon>Alphaproteobacteria</taxon>
        <taxon>Sphingomonadales</taxon>
        <taxon>Sphingomonadaceae</taxon>
        <taxon>Sphingomonas</taxon>
    </lineage>
</organism>
<dbReference type="EMBL" id="WSUT01000005">
    <property type="protein sequence ID" value="MWC42877.1"/>
    <property type="molecule type" value="Genomic_DNA"/>
</dbReference>
<accession>A0A1G7GHK8</accession>
<keyword evidence="3" id="KW-1185">Reference proteome</keyword>
<gene>
    <name evidence="1" type="ORF">GQR91_04285</name>
    <name evidence="2" type="ORF">SAMN05216557_101885</name>
</gene>
<evidence type="ECO:0000313" key="3">
    <source>
        <dbReference type="Proteomes" id="UP000323502"/>
    </source>
</evidence>
<evidence type="ECO:0000313" key="4">
    <source>
        <dbReference type="Proteomes" id="UP000436801"/>
    </source>
</evidence>
<proteinExistence type="predicted"/>
<dbReference type="EMBL" id="FNBI01000001">
    <property type="protein sequence ID" value="SDE87581.1"/>
    <property type="molecule type" value="Genomic_DNA"/>
</dbReference>
<evidence type="ECO:0000313" key="2">
    <source>
        <dbReference type="EMBL" id="SDE87581.1"/>
    </source>
</evidence>
<reference evidence="1 4" key="2">
    <citation type="submission" date="2019-12" db="EMBL/GenBank/DDBJ databases">
        <authorList>
            <person name="Zheng J."/>
        </authorList>
    </citation>
    <scope>NUCLEOTIDE SEQUENCE [LARGE SCALE GENOMIC DNA]</scope>
    <source>
        <strain evidence="1 4">DSM 27347</strain>
    </source>
</reference>
<name>A0A1G7GHK8_9SPHN</name>
<evidence type="ECO:0000313" key="1">
    <source>
        <dbReference type="EMBL" id="MWC42877.1"/>
    </source>
</evidence>
<sequence length="132" mass="14924">MRLFPTRAPRLHPQRHTVRNTQSAPLEVLVEYLPDRYVLHPGDEMVIEAQSPNRDGGFLVVAYPGGLQVHPDWGLATGVWINGRIGVTDWTTPGPNAVVRRHEPVVRPRIQRARAAEKPRRPYSITVRIRGS</sequence>
<dbReference type="AlphaFoldDB" id="A0A1G7GHK8"/>
<dbReference type="Proteomes" id="UP000323502">
    <property type="component" value="Unassembled WGS sequence"/>
</dbReference>
<dbReference type="Proteomes" id="UP000436801">
    <property type="component" value="Unassembled WGS sequence"/>
</dbReference>
<reference evidence="2 3" key="1">
    <citation type="submission" date="2016-10" db="EMBL/GenBank/DDBJ databases">
        <authorList>
            <person name="Varghese N."/>
            <person name="Submissions S."/>
        </authorList>
    </citation>
    <scope>NUCLEOTIDE SEQUENCE [LARGE SCALE GENOMIC DNA]</scope>
    <source>
        <strain evidence="2 3">S7-754</strain>
    </source>
</reference>
<dbReference type="RefSeq" id="WP_149681290.1">
    <property type="nucleotide sequence ID" value="NZ_FNBI01000001.1"/>
</dbReference>
<protein>
    <submittedName>
        <fullName evidence="2">Uncharacterized protein</fullName>
    </submittedName>
</protein>